<dbReference type="AlphaFoldDB" id="A0AAP0WQV3"/>
<evidence type="ECO:0000313" key="1">
    <source>
        <dbReference type="EMBL" id="KAK9276459.1"/>
    </source>
</evidence>
<keyword evidence="2" id="KW-1185">Reference proteome</keyword>
<comment type="caution">
    <text evidence="1">The sequence shown here is derived from an EMBL/GenBank/DDBJ whole genome shotgun (WGS) entry which is preliminary data.</text>
</comment>
<sequence>MSIFIRFSTRIVQIKFPKEENIPRITINRIFKNADTHTYNIYSSINIYKERKRVYMDCTYRRAELAAINQLVAPSHSGSKPSFIVDFPRRHHETQIFDPFHISPNNPMALES</sequence>
<reference evidence="1 2" key="1">
    <citation type="journal article" date="2024" name="Plant J.">
        <title>Genome sequences and population genomics reveal climatic adaptation and genomic divergence between two closely related sweetgum species.</title>
        <authorList>
            <person name="Xu W.Q."/>
            <person name="Ren C.Q."/>
            <person name="Zhang X.Y."/>
            <person name="Comes H.P."/>
            <person name="Liu X.H."/>
            <person name="Li Y.G."/>
            <person name="Kettle C.J."/>
            <person name="Jalonen R."/>
            <person name="Gaisberger H."/>
            <person name="Ma Y.Z."/>
            <person name="Qiu Y.X."/>
        </authorList>
    </citation>
    <scope>NUCLEOTIDE SEQUENCE [LARGE SCALE GENOMIC DNA]</scope>
    <source>
        <strain evidence="1">Hangzhou</strain>
    </source>
</reference>
<evidence type="ECO:0000313" key="2">
    <source>
        <dbReference type="Proteomes" id="UP001415857"/>
    </source>
</evidence>
<name>A0AAP0WQV3_LIQFO</name>
<proteinExistence type="predicted"/>
<gene>
    <name evidence="1" type="ORF">L1049_005992</name>
</gene>
<accession>A0AAP0WQV3</accession>
<protein>
    <submittedName>
        <fullName evidence="1">Uncharacterized protein</fullName>
    </submittedName>
</protein>
<dbReference type="Proteomes" id="UP001415857">
    <property type="component" value="Unassembled WGS sequence"/>
</dbReference>
<dbReference type="EMBL" id="JBBPBK010000010">
    <property type="protein sequence ID" value="KAK9276459.1"/>
    <property type="molecule type" value="Genomic_DNA"/>
</dbReference>
<organism evidence="1 2">
    <name type="scientific">Liquidambar formosana</name>
    <name type="common">Formosan gum</name>
    <dbReference type="NCBI Taxonomy" id="63359"/>
    <lineage>
        <taxon>Eukaryota</taxon>
        <taxon>Viridiplantae</taxon>
        <taxon>Streptophyta</taxon>
        <taxon>Embryophyta</taxon>
        <taxon>Tracheophyta</taxon>
        <taxon>Spermatophyta</taxon>
        <taxon>Magnoliopsida</taxon>
        <taxon>eudicotyledons</taxon>
        <taxon>Gunneridae</taxon>
        <taxon>Pentapetalae</taxon>
        <taxon>Saxifragales</taxon>
        <taxon>Altingiaceae</taxon>
        <taxon>Liquidambar</taxon>
    </lineage>
</organism>